<protein>
    <recommendedName>
        <fullName evidence="6">RING-type domain-containing protein</fullName>
    </recommendedName>
</protein>
<keyword evidence="1" id="KW-0479">Metal-binding</keyword>
<keyword evidence="5" id="KW-0812">Transmembrane</keyword>
<dbReference type="EMBL" id="JAYWIO010000004">
    <property type="protein sequence ID" value="KAK7270070.1"/>
    <property type="molecule type" value="Genomic_DNA"/>
</dbReference>
<evidence type="ECO:0000256" key="1">
    <source>
        <dbReference type="ARBA" id="ARBA00022723"/>
    </source>
</evidence>
<dbReference type="SUPFAM" id="SSF57850">
    <property type="entry name" value="RING/U-box"/>
    <property type="match status" value="1"/>
</dbReference>
<keyword evidence="8" id="KW-1185">Reference proteome</keyword>
<dbReference type="GO" id="GO:0061630">
    <property type="term" value="F:ubiquitin protein ligase activity"/>
    <property type="evidence" value="ECO:0007669"/>
    <property type="project" value="TreeGrafter"/>
</dbReference>
<sequence length="139" mass="16038">MNCLMVCQSRMWIVTIVFYTCILIPLMQLKKALASILFGFMFLFCDSKGYMSSKEDEFPQIPSLPVARYEDLRCHSCDGGDEMRKIEEEVCSICLLEFEGEDAVSKLKRCGHVFHVNCIEQWLEGCQFSCPLCRSFLFS</sequence>
<evidence type="ECO:0000259" key="6">
    <source>
        <dbReference type="PROSITE" id="PS50089"/>
    </source>
</evidence>
<keyword evidence="3" id="KW-0862">Zinc</keyword>
<dbReference type="PROSITE" id="PS50089">
    <property type="entry name" value="ZF_RING_2"/>
    <property type="match status" value="1"/>
</dbReference>
<accession>A0AAN9IAP4</accession>
<comment type="caution">
    <text evidence="7">The sequence shown here is derived from an EMBL/GenBank/DDBJ whole genome shotgun (WGS) entry which is preliminary data.</text>
</comment>
<dbReference type="Gene3D" id="3.30.40.10">
    <property type="entry name" value="Zinc/RING finger domain, C3HC4 (zinc finger)"/>
    <property type="match status" value="1"/>
</dbReference>
<gene>
    <name evidence="7" type="ORF">RIF29_22959</name>
</gene>
<keyword evidence="5" id="KW-0472">Membrane</keyword>
<organism evidence="7 8">
    <name type="scientific">Crotalaria pallida</name>
    <name type="common">Smooth rattlebox</name>
    <name type="synonym">Crotalaria striata</name>
    <dbReference type="NCBI Taxonomy" id="3830"/>
    <lineage>
        <taxon>Eukaryota</taxon>
        <taxon>Viridiplantae</taxon>
        <taxon>Streptophyta</taxon>
        <taxon>Embryophyta</taxon>
        <taxon>Tracheophyta</taxon>
        <taxon>Spermatophyta</taxon>
        <taxon>Magnoliopsida</taxon>
        <taxon>eudicotyledons</taxon>
        <taxon>Gunneridae</taxon>
        <taxon>Pentapetalae</taxon>
        <taxon>rosids</taxon>
        <taxon>fabids</taxon>
        <taxon>Fabales</taxon>
        <taxon>Fabaceae</taxon>
        <taxon>Papilionoideae</taxon>
        <taxon>50 kb inversion clade</taxon>
        <taxon>genistoids sensu lato</taxon>
        <taxon>core genistoids</taxon>
        <taxon>Crotalarieae</taxon>
        <taxon>Crotalaria</taxon>
    </lineage>
</organism>
<dbReference type="PANTHER" id="PTHR45969">
    <property type="entry name" value="RING ZINC FINGER PROTEIN-RELATED"/>
    <property type="match status" value="1"/>
</dbReference>
<keyword evidence="2 4" id="KW-0863">Zinc-finger</keyword>
<name>A0AAN9IAP4_CROPI</name>
<dbReference type="InterPro" id="IPR001841">
    <property type="entry name" value="Znf_RING"/>
</dbReference>
<feature type="domain" description="RING-type" evidence="6">
    <location>
        <begin position="91"/>
        <end position="134"/>
    </location>
</feature>
<dbReference type="Proteomes" id="UP001372338">
    <property type="component" value="Unassembled WGS sequence"/>
</dbReference>
<feature type="transmembrane region" description="Helical" evidence="5">
    <location>
        <begin position="12"/>
        <end position="45"/>
    </location>
</feature>
<dbReference type="Pfam" id="PF13639">
    <property type="entry name" value="zf-RING_2"/>
    <property type="match status" value="1"/>
</dbReference>
<dbReference type="InterPro" id="IPR013083">
    <property type="entry name" value="Znf_RING/FYVE/PHD"/>
</dbReference>
<evidence type="ECO:0000256" key="2">
    <source>
        <dbReference type="ARBA" id="ARBA00022771"/>
    </source>
</evidence>
<evidence type="ECO:0000313" key="7">
    <source>
        <dbReference type="EMBL" id="KAK7270070.1"/>
    </source>
</evidence>
<dbReference type="AlphaFoldDB" id="A0AAN9IAP4"/>
<evidence type="ECO:0000313" key="8">
    <source>
        <dbReference type="Proteomes" id="UP001372338"/>
    </source>
</evidence>
<proteinExistence type="predicted"/>
<evidence type="ECO:0000256" key="4">
    <source>
        <dbReference type="PROSITE-ProRule" id="PRU00175"/>
    </source>
</evidence>
<dbReference type="GO" id="GO:0016567">
    <property type="term" value="P:protein ubiquitination"/>
    <property type="evidence" value="ECO:0007669"/>
    <property type="project" value="TreeGrafter"/>
</dbReference>
<dbReference type="PANTHER" id="PTHR45969:SF9">
    <property type="entry name" value="RING-TYPE DOMAIN-CONTAINING PROTEIN"/>
    <property type="match status" value="1"/>
</dbReference>
<evidence type="ECO:0000256" key="3">
    <source>
        <dbReference type="ARBA" id="ARBA00022833"/>
    </source>
</evidence>
<dbReference type="GO" id="GO:0008270">
    <property type="term" value="F:zinc ion binding"/>
    <property type="evidence" value="ECO:0007669"/>
    <property type="project" value="UniProtKB-KW"/>
</dbReference>
<keyword evidence="5" id="KW-1133">Transmembrane helix</keyword>
<evidence type="ECO:0000256" key="5">
    <source>
        <dbReference type="SAM" id="Phobius"/>
    </source>
</evidence>
<reference evidence="7 8" key="1">
    <citation type="submission" date="2024-01" db="EMBL/GenBank/DDBJ databases">
        <title>The genomes of 5 underutilized Papilionoideae crops provide insights into root nodulation and disease resistanc.</title>
        <authorList>
            <person name="Yuan L."/>
        </authorList>
    </citation>
    <scope>NUCLEOTIDE SEQUENCE [LARGE SCALE GENOMIC DNA]</scope>
    <source>
        <strain evidence="7">ZHUSHIDOU_FW_LH</strain>
        <tissue evidence="7">Leaf</tissue>
    </source>
</reference>
<dbReference type="SMART" id="SM00184">
    <property type="entry name" value="RING"/>
    <property type="match status" value="1"/>
</dbReference>